<dbReference type="STRING" id="1198114.AciX9_0252"/>
<keyword evidence="4" id="KW-1185">Reference proteome</keyword>
<comment type="similarity">
    <text evidence="1 2">Belongs to the UPF0102 family.</text>
</comment>
<evidence type="ECO:0000256" key="2">
    <source>
        <dbReference type="HAMAP-Rule" id="MF_00048"/>
    </source>
</evidence>
<dbReference type="KEGG" id="acm:AciX9_0252"/>
<protein>
    <recommendedName>
        <fullName evidence="2">UPF0102 protein AciX9_0252</fullName>
    </recommendedName>
</protein>
<organism evidence="4">
    <name type="scientific">Granulicella tundricola (strain ATCC BAA-1859 / DSM 23138 / MP5ACTX9)</name>
    <dbReference type="NCBI Taxonomy" id="1198114"/>
    <lineage>
        <taxon>Bacteria</taxon>
        <taxon>Pseudomonadati</taxon>
        <taxon>Acidobacteriota</taxon>
        <taxon>Terriglobia</taxon>
        <taxon>Terriglobales</taxon>
        <taxon>Acidobacteriaceae</taxon>
        <taxon>Granulicella</taxon>
    </lineage>
</organism>
<dbReference type="InterPro" id="IPR011856">
    <property type="entry name" value="tRNA_endonuc-like_dom_sf"/>
</dbReference>
<dbReference type="Pfam" id="PF02021">
    <property type="entry name" value="UPF0102"/>
    <property type="match status" value="1"/>
</dbReference>
<dbReference type="Proteomes" id="UP000000343">
    <property type="component" value="Chromosome"/>
</dbReference>
<name>E8WW20_GRATM</name>
<dbReference type="PaxDb" id="1198114-AciX9_0252"/>
<dbReference type="PANTHER" id="PTHR34039:SF1">
    <property type="entry name" value="UPF0102 PROTEIN YRAN"/>
    <property type="match status" value="1"/>
</dbReference>
<dbReference type="RefSeq" id="WP_013578654.1">
    <property type="nucleotide sequence ID" value="NC_015064.1"/>
</dbReference>
<dbReference type="SUPFAM" id="SSF52980">
    <property type="entry name" value="Restriction endonuclease-like"/>
    <property type="match status" value="1"/>
</dbReference>
<dbReference type="EMBL" id="CP002480">
    <property type="protein sequence ID" value="ADW67326.1"/>
    <property type="molecule type" value="Genomic_DNA"/>
</dbReference>
<reference evidence="4" key="1">
    <citation type="submission" date="2011-01" db="EMBL/GenBank/DDBJ databases">
        <title>Complete sequence of chromosome of Acidobacterium sp. MP5ACTX9.</title>
        <authorList>
            <consortium name="US DOE Joint Genome Institute"/>
            <person name="Lucas S."/>
            <person name="Copeland A."/>
            <person name="Lapidus A."/>
            <person name="Cheng J.-F."/>
            <person name="Goodwin L."/>
            <person name="Pitluck S."/>
            <person name="Teshima H."/>
            <person name="Detter J.C."/>
            <person name="Han C."/>
            <person name="Tapia R."/>
            <person name="Land M."/>
            <person name="Hauser L."/>
            <person name="Kyrpides N."/>
            <person name="Ivanova N."/>
            <person name="Ovchinnikova G."/>
            <person name="Pagani I."/>
            <person name="Rawat S.R."/>
            <person name="Mannisto M."/>
            <person name="Haggblom M.M."/>
            <person name="Woyke T."/>
        </authorList>
    </citation>
    <scope>NUCLEOTIDE SEQUENCE [LARGE SCALE GENOMIC DNA]</scope>
    <source>
        <strain evidence="4">MP5ACTX9</strain>
    </source>
</reference>
<dbReference type="AlphaFoldDB" id="E8WW20"/>
<evidence type="ECO:0000256" key="1">
    <source>
        <dbReference type="ARBA" id="ARBA00006738"/>
    </source>
</evidence>
<gene>
    <name evidence="3" type="ordered locus">AciX9_0252</name>
</gene>
<proteinExistence type="inferred from homology"/>
<evidence type="ECO:0000313" key="3">
    <source>
        <dbReference type="EMBL" id="ADW67326.1"/>
    </source>
</evidence>
<accession>E8WW20</accession>
<dbReference type="InterPro" id="IPR003509">
    <property type="entry name" value="UPF0102_YraN-like"/>
</dbReference>
<dbReference type="PANTHER" id="PTHR34039">
    <property type="entry name" value="UPF0102 PROTEIN YRAN"/>
    <property type="match status" value="1"/>
</dbReference>
<dbReference type="InterPro" id="IPR011335">
    <property type="entry name" value="Restrct_endonuc-II-like"/>
</dbReference>
<sequence>MLLNWRLDVQRWALLRLQGVAARRRRGPKVARHLAVGERGEFEAMFYLRRLGYQFVERRWRSPELRGDLDLIGWDGETLCFVEVKARTARDLAPAEASVDEQKKAMLRRMARAYRRTLPREDRKDLALRFDVVSVYLLGQTVECELVRDAFAFVSDEEVGFQF</sequence>
<dbReference type="eggNOG" id="COG0792">
    <property type="taxonomic scope" value="Bacteria"/>
</dbReference>
<dbReference type="GO" id="GO:0003676">
    <property type="term" value="F:nucleic acid binding"/>
    <property type="evidence" value="ECO:0007669"/>
    <property type="project" value="InterPro"/>
</dbReference>
<dbReference type="HOGENOM" id="CLU_115353_2_1_0"/>
<evidence type="ECO:0000313" key="4">
    <source>
        <dbReference type="Proteomes" id="UP000000343"/>
    </source>
</evidence>
<dbReference type="OrthoDB" id="9802516at2"/>
<dbReference type="HAMAP" id="MF_00048">
    <property type="entry name" value="UPF0102"/>
    <property type="match status" value="1"/>
</dbReference>
<dbReference type="Gene3D" id="3.40.1350.10">
    <property type="match status" value="1"/>
</dbReference>